<comment type="caution">
    <text evidence="10">The sequence shown here is derived from an EMBL/GenBank/DDBJ whole genome shotgun (WGS) entry which is preliminary data.</text>
</comment>
<name>A0A4Q7UMN6_9ACTN</name>
<dbReference type="RefSeq" id="WP_244236866.1">
    <property type="nucleotide sequence ID" value="NZ_JBEZZO010000001.1"/>
</dbReference>
<evidence type="ECO:0000256" key="4">
    <source>
        <dbReference type="ARBA" id="ARBA00022825"/>
    </source>
</evidence>
<dbReference type="AlphaFoldDB" id="A0A4Q7UMN6"/>
<dbReference type="InterPro" id="IPR022398">
    <property type="entry name" value="Peptidase_S8_His-AS"/>
</dbReference>
<gene>
    <name evidence="10" type="ORF">EV382_6241</name>
</gene>
<dbReference type="Pfam" id="PF05922">
    <property type="entry name" value="Inhibitor_I9"/>
    <property type="match status" value="1"/>
</dbReference>
<feature type="active site" description="Charge relay system" evidence="5">
    <location>
        <position position="352"/>
    </location>
</feature>
<dbReference type="GO" id="GO:0006508">
    <property type="term" value="P:proteolysis"/>
    <property type="evidence" value="ECO:0007669"/>
    <property type="project" value="UniProtKB-KW"/>
</dbReference>
<evidence type="ECO:0000313" key="10">
    <source>
        <dbReference type="EMBL" id="RZT82927.1"/>
    </source>
</evidence>
<dbReference type="Gene3D" id="3.40.50.200">
    <property type="entry name" value="Peptidase S8/S53 domain"/>
    <property type="match status" value="1"/>
</dbReference>
<evidence type="ECO:0000256" key="5">
    <source>
        <dbReference type="PROSITE-ProRule" id="PRU01240"/>
    </source>
</evidence>
<keyword evidence="3 5" id="KW-0378">Hydrolase</keyword>
<dbReference type="Gene3D" id="3.30.70.80">
    <property type="entry name" value="Peptidase S8 propeptide/proteinase inhibitor I9"/>
    <property type="match status" value="1"/>
</dbReference>
<dbReference type="PROSITE" id="PS00137">
    <property type="entry name" value="SUBTILASE_HIS"/>
    <property type="match status" value="1"/>
</dbReference>
<keyword evidence="2 5" id="KW-0645">Protease</keyword>
<dbReference type="PANTHER" id="PTHR43806:SF11">
    <property type="entry name" value="CEREVISIN-RELATED"/>
    <property type="match status" value="1"/>
</dbReference>
<evidence type="ECO:0000256" key="1">
    <source>
        <dbReference type="ARBA" id="ARBA00011073"/>
    </source>
</evidence>
<protein>
    <submittedName>
        <fullName evidence="10">Peptidase inhibitor I9</fullName>
    </submittedName>
</protein>
<dbReference type="InterPro" id="IPR015500">
    <property type="entry name" value="Peptidase_S8_subtilisin-rel"/>
</dbReference>
<dbReference type="GO" id="GO:0004252">
    <property type="term" value="F:serine-type endopeptidase activity"/>
    <property type="evidence" value="ECO:0007669"/>
    <property type="project" value="UniProtKB-UniRule"/>
</dbReference>
<feature type="domain" description="Inhibitor I9" evidence="9">
    <location>
        <begin position="56"/>
        <end position="125"/>
    </location>
</feature>
<dbReference type="Gene3D" id="2.80.10.50">
    <property type="match status" value="2"/>
</dbReference>
<dbReference type="InterPro" id="IPR023827">
    <property type="entry name" value="Peptidase_S8_Asp-AS"/>
</dbReference>
<evidence type="ECO:0000259" key="9">
    <source>
        <dbReference type="Pfam" id="PF05922"/>
    </source>
</evidence>
<feature type="active site" description="Charge relay system" evidence="5">
    <location>
        <position position="167"/>
    </location>
</feature>
<reference evidence="10 11" key="1">
    <citation type="submission" date="2019-02" db="EMBL/GenBank/DDBJ databases">
        <title>Sequencing the genomes of 1000 actinobacteria strains.</title>
        <authorList>
            <person name="Klenk H.-P."/>
        </authorList>
    </citation>
    <scope>NUCLEOTIDE SEQUENCE [LARGE SCALE GENOMIC DNA]</scope>
    <source>
        <strain evidence="10 11">DSM 45888</strain>
    </source>
</reference>
<dbReference type="PROSITE" id="PS00138">
    <property type="entry name" value="SUBTILASE_SER"/>
    <property type="match status" value="1"/>
</dbReference>
<dbReference type="Proteomes" id="UP000293781">
    <property type="component" value="Unassembled WGS sequence"/>
</dbReference>
<keyword evidence="7" id="KW-0732">Signal</keyword>
<accession>A0A4Q7UMN6</accession>
<evidence type="ECO:0000259" key="8">
    <source>
        <dbReference type="Pfam" id="PF00082"/>
    </source>
</evidence>
<dbReference type="InterPro" id="IPR034193">
    <property type="entry name" value="PCSK9_ProteinaseK-like"/>
</dbReference>
<evidence type="ECO:0000256" key="2">
    <source>
        <dbReference type="ARBA" id="ARBA00022670"/>
    </source>
</evidence>
<dbReference type="InterPro" id="IPR037045">
    <property type="entry name" value="S8pro/Inhibitor_I9_sf"/>
</dbReference>
<dbReference type="EMBL" id="SHKK01000001">
    <property type="protein sequence ID" value="RZT82927.1"/>
    <property type="molecule type" value="Genomic_DNA"/>
</dbReference>
<dbReference type="InterPro" id="IPR000209">
    <property type="entry name" value="Peptidase_S8/S53_dom"/>
</dbReference>
<evidence type="ECO:0000256" key="6">
    <source>
        <dbReference type="RuleBase" id="RU003355"/>
    </source>
</evidence>
<keyword evidence="4 5" id="KW-0720">Serine protease</keyword>
<dbReference type="FunFam" id="3.40.50.200:FF:000014">
    <property type="entry name" value="Proteinase K"/>
    <property type="match status" value="1"/>
</dbReference>
<proteinExistence type="inferred from homology"/>
<keyword evidence="11" id="KW-1185">Reference proteome</keyword>
<dbReference type="SUPFAM" id="SSF54897">
    <property type="entry name" value="Protease propeptides/inhibitors"/>
    <property type="match status" value="1"/>
</dbReference>
<dbReference type="SUPFAM" id="SSF52743">
    <property type="entry name" value="Subtilisin-like"/>
    <property type="match status" value="1"/>
</dbReference>
<dbReference type="InterPro" id="IPR008999">
    <property type="entry name" value="Actin-crosslinking"/>
</dbReference>
<dbReference type="Pfam" id="PF00082">
    <property type="entry name" value="Peptidase_S8"/>
    <property type="match status" value="1"/>
</dbReference>
<evidence type="ECO:0000313" key="11">
    <source>
        <dbReference type="Proteomes" id="UP000293781"/>
    </source>
</evidence>
<evidence type="ECO:0000256" key="3">
    <source>
        <dbReference type="ARBA" id="ARBA00022801"/>
    </source>
</evidence>
<organism evidence="10 11">
    <name type="scientific">Micromonospora violae</name>
    <dbReference type="NCBI Taxonomy" id="1278207"/>
    <lineage>
        <taxon>Bacteria</taxon>
        <taxon>Bacillati</taxon>
        <taxon>Actinomycetota</taxon>
        <taxon>Actinomycetes</taxon>
        <taxon>Micromonosporales</taxon>
        <taxon>Micromonosporaceae</taxon>
        <taxon>Micromonospora</taxon>
    </lineage>
</organism>
<dbReference type="CDD" id="cd00257">
    <property type="entry name" value="beta-trefoil_FSCN-like"/>
    <property type="match status" value="2"/>
</dbReference>
<feature type="chain" id="PRO_5020470076" evidence="7">
    <location>
        <begin position="34"/>
        <end position="680"/>
    </location>
</feature>
<feature type="signal peptide" evidence="7">
    <location>
        <begin position="1"/>
        <end position="33"/>
    </location>
</feature>
<dbReference type="InterPro" id="IPR050131">
    <property type="entry name" value="Peptidase_S8_subtilisin-like"/>
</dbReference>
<dbReference type="InterPro" id="IPR036852">
    <property type="entry name" value="Peptidase_S8/S53_dom_sf"/>
</dbReference>
<dbReference type="PROSITE" id="PS51892">
    <property type="entry name" value="SUBTILASE"/>
    <property type="match status" value="1"/>
</dbReference>
<dbReference type="PRINTS" id="PR00723">
    <property type="entry name" value="SUBTILISIN"/>
</dbReference>
<dbReference type="CDD" id="cd04077">
    <property type="entry name" value="Peptidases_S8_PCSK9_ProteinaseK_like"/>
    <property type="match status" value="1"/>
</dbReference>
<dbReference type="PROSITE" id="PS00136">
    <property type="entry name" value="SUBTILASE_ASP"/>
    <property type="match status" value="1"/>
</dbReference>
<dbReference type="GO" id="GO:0005615">
    <property type="term" value="C:extracellular space"/>
    <property type="evidence" value="ECO:0007669"/>
    <property type="project" value="TreeGrafter"/>
</dbReference>
<dbReference type="InterPro" id="IPR010259">
    <property type="entry name" value="S8pro/Inhibitor_I9"/>
</dbReference>
<evidence type="ECO:0000256" key="7">
    <source>
        <dbReference type="SAM" id="SignalP"/>
    </source>
</evidence>
<comment type="similarity">
    <text evidence="1 5 6">Belongs to the peptidase S8 family.</text>
</comment>
<dbReference type="SUPFAM" id="SSF50405">
    <property type="entry name" value="Actin-crosslinking proteins"/>
    <property type="match status" value="2"/>
</dbReference>
<dbReference type="InterPro" id="IPR023828">
    <property type="entry name" value="Peptidase_S8_Ser-AS"/>
</dbReference>
<sequence>MFQLRRAGRSVTAGLALAVVAAATISSGGAASAAPSDGQKLPRALKSADRGAIKDSYIVVLKDAKANPAEVGTSATALTKQYGGAVTHTYTRSIRGFAARMNEAQAKKLAGNSAVAYVEQNRKVTKTDTQLNTPSWGLDRLDQIFAPLNKRYIYPNTASNVHAYVIDTGIRISHQEFGGRASYGYDFVDNDPVASDCDGHGTHVAGTLGGTNYGVAKAVKLVAVRVLDCEGNGSYAGVLSGIEWVTANAVKPAVANMSLGGDASAVIDDAVEASIASGVSYSVASGNSASDACLESPGRAASAITVGATDEVDFRASFSNFGTCVDIHAPGHHIPSSVASSDTAIAKYSGTSMASPHVAGAAALALSANPTWTPLQVRNYLVYGGTRRVVRNTAAYNTSDVMLRIGTTAVPQVAGLRSLTNGKTVSVGSGGTQPLTASQPPAQIGDLEKFTLVSAGAGYVAFGSWANGKYVSATNGGNGSLIANASTITDAERFEVVMNGDGTTTLIAKINGKYVTAPSGGSQPLIASATTIGGPEKFMWASPAAVVVLRAAVNNKFVTTASAGRSPLIANSTTVTDWQKFDMLDLGADSIAFRAHSNRLYVSAPAGGTQPLIANSTAIGGAQLFWFYHWDEGNMLFQAQNNYNLVQAPNNGNSSLIASFNPASYPTLSTMFSYEVQTVG</sequence>
<feature type="active site" description="Charge relay system" evidence="5">
    <location>
        <position position="200"/>
    </location>
</feature>
<feature type="domain" description="Peptidase S8/S53" evidence="8">
    <location>
        <begin position="165"/>
        <end position="382"/>
    </location>
</feature>
<dbReference type="PANTHER" id="PTHR43806">
    <property type="entry name" value="PEPTIDASE S8"/>
    <property type="match status" value="1"/>
</dbReference>